<evidence type="ECO:0000313" key="2">
    <source>
        <dbReference type="Proteomes" id="UP000606044"/>
    </source>
</evidence>
<keyword evidence="2" id="KW-1185">Reference proteome</keyword>
<dbReference type="EMBL" id="BMCT01000001">
    <property type="protein sequence ID" value="GGF53016.1"/>
    <property type="molecule type" value="Genomic_DNA"/>
</dbReference>
<sequence>MATFLQASKTIMEADHAFDDRTAYCTRCGCHWNTAYQLRKGCVDAPNVTAISHLRARARLDALIAARPPHAPYGEV</sequence>
<evidence type="ECO:0000313" key="1">
    <source>
        <dbReference type="EMBL" id="GGF53016.1"/>
    </source>
</evidence>
<organism evidence="1 2">
    <name type="scientific">Azorhizobium oxalatiphilum</name>
    <dbReference type="NCBI Taxonomy" id="980631"/>
    <lineage>
        <taxon>Bacteria</taxon>
        <taxon>Pseudomonadati</taxon>
        <taxon>Pseudomonadota</taxon>
        <taxon>Alphaproteobacteria</taxon>
        <taxon>Hyphomicrobiales</taxon>
        <taxon>Xanthobacteraceae</taxon>
        <taxon>Azorhizobium</taxon>
    </lineage>
</organism>
<protein>
    <submittedName>
        <fullName evidence="1">Uncharacterized protein</fullName>
    </submittedName>
</protein>
<dbReference type="Proteomes" id="UP000606044">
    <property type="component" value="Unassembled WGS sequence"/>
</dbReference>
<accession>A0A917BQ52</accession>
<comment type="caution">
    <text evidence="1">The sequence shown here is derived from an EMBL/GenBank/DDBJ whole genome shotgun (WGS) entry which is preliminary data.</text>
</comment>
<dbReference type="RefSeq" id="WP_188576040.1">
    <property type="nucleotide sequence ID" value="NZ_BMCT01000001.1"/>
</dbReference>
<reference evidence="1" key="2">
    <citation type="submission" date="2020-09" db="EMBL/GenBank/DDBJ databases">
        <authorList>
            <person name="Sun Q."/>
            <person name="Sedlacek I."/>
        </authorList>
    </citation>
    <scope>NUCLEOTIDE SEQUENCE</scope>
    <source>
        <strain evidence="1">CCM 7897</strain>
    </source>
</reference>
<proteinExistence type="predicted"/>
<name>A0A917BQ52_9HYPH</name>
<dbReference type="AlphaFoldDB" id="A0A917BQ52"/>
<gene>
    <name evidence="1" type="ORF">GCM10007301_10640</name>
</gene>
<reference evidence="1" key="1">
    <citation type="journal article" date="2014" name="Int. J. Syst. Evol. Microbiol.">
        <title>Complete genome sequence of Corynebacterium casei LMG S-19264T (=DSM 44701T), isolated from a smear-ripened cheese.</title>
        <authorList>
            <consortium name="US DOE Joint Genome Institute (JGI-PGF)"/>
            <person name="Walter F."/>
            <person name="Albersmeier A."/>
            <person name="Kalinowski J."/>
            <person name="Ruckert C."/>
        </authorList>
    </citation>
    <scope>NUCLEOTIDE SEQUENCE</scope>
    <source>
        <strain evidence="1">CCM 7897</strain>
    </source>
</reference>